<dbReference type="Pfam" id="PF12738">
    <property type="entry name" value="PTCB-BRCT"/>
    <property type="match status" value="2"/>
</dbReference>
<dbReference type="GO" id="GO:0035361">
    <property type="term" value="C:Cul8-RING ubiquitin ligase complex"/>
    <property type="evidence" value="ECO:0007669"/>
    <property type="project" value="TreeGrafter"/>
</dbReference>
<feature type="compositionally biased region" description="Polar residues" evidence="1">
    <location>
        <begin position="878"/>
        <end position="897"/>
    </location>
</feature>
<feature type="compositionally biased region" description="Basic and acidic residues" evidence="1">
    <location>
        <begin position="940"/>
        <end position="951"/>
    </location>
</feature>
<feature type="domain" description="BRCT" evidence="2">
    <location>
        <begin position="542"/>
        <end position="610"/>
    </location>
</feature>
<dbReference type="GO" id="GO:0005634">
    <property type="term" value="C:nucleus"/>
    <property type="evidence" value="ECO:0007669"/>
    <property type="project" value="TreeGrafter"/>
</dbReference>
<name>A0A2N5SC52_9BASI</name>
<dbReference type="PANTHER" id="PTHR47667:SF1">
    <property type="entry name" value="REGULATOR OF TY1 TRANSPOSITION PROTEIN 107"/>
    <property type="match status" value="1"/>
</dbReference>
<feature type="region of interest" description="Disordered" evidence="1">
    <location>
        <begin position="290"/>
        <end position="329"/>
    </location>
</feature>
<feature type="compositionally biased region" description="Low complexity" evidence="1">
    <location>
        <begin position="1072"/>
        <end position="1083"/>
    </location>
</feature>
<dbReference type="Gene3D" id="3.40.50.10190">
    <property type="entry name" value="BRCT domain"/>
    <property type="match status" value="4"/>
</dbReference>
<feature type="region of interest" description="Disordered" evidence="1">
    <location>
        <begin position="57"/>
        <end position="85"/>
    </location>
</feature>
<accession>A0A2N5SC52</accession>
<dbReference type="GO" id="GO:0006302">
    <property type="term" value="P:double-strand break repair"/>
    <property type="evidence" value="ECO:0007669"/>
    <property type="project" value="TreeGrafter"/>
</dbReference>
<feature type="region of interest" description="Disordered" evidence="1">
    <location>
        <begin position="134"/>
        <end position="158"/>
    </location>
</feature>
<dbReference type="SMART" id="SM00292">
    <property type="entry name" value="BRCT"/>
    <property type="match status" value="4"/>
</dbReference>
<dbReference type="PANTHER" id="PTHR47667">
    <property type="entry name" value="REGULATOR OF TY1 TRANSPOSITION PROTEIN 107"/>
    <property type="match status" value="1"/>
</dbReference>
<feature type="region of interest" description="Disordered" evidence="1">
    <location>
        <begin position="1278"/>
        <end position="1298"/>
    </location>
</feature>
<feature type="compositionally biased region" description="Basic and acidic residues" evidence="1">
    <location>
        <begin position="839"/>
        <end position="852"/>
    </location>
</feature>
<comment type="caution">
    <text evidence="3">The sequence shown here is derived from an EMBL/GenBank/DDBJ whole genome shotgun (WGS) entry which is preliminary data.</text>
</comment>
<feature type="compositionally biased region" description="Polar residues" evidence="1">
    <location>
        <begin position="905"/>
        <end position="928"/>
    </location>
</feature>
<protein>
    <recommendedName>
        <fullName evidence="2">BRCT domain-containing protein</fullName>
    </recommendedName>
</protein>
<feature type="compositionally biased region" description="Basic and acidic residues" evidence="1">
    <location>
        <begin position="1017"/>
        <end position="1034"/>
    </location>
</feature>
<dbReference type="Pfam" id="PF16770">
    <property type="entry name" value="RTT107_BRCT_5"/>
    <property type="match status" value="1"/>
</dbReference>
<reference evidence="3 4" key="1">
    <citation type="submission" date="2017-11" db="EMBL/GenBank/DDBJ databases">
        <title>De novo assembly and phasing of dikaryotic genomes from two isolates of Puccinia coronata f. sp. avenae, the causal agent of oat crown rust.</title>
        <authorList>
            <person name="Miller M.E."/>
            <person name="Zhang Y."/>
            <person name="Omidvar V."/>
            <person name="Sperschneider J."/>
            <person name="Schwessinger B."/>
            <person name="Raley C."/>
            <person name="Palmer J.M."/>
            <person name="Garnica D."/>
            <person name="Upadhyaya N."/>
            <person name="Rathjen J."/>
            <person name="Taylor J.M."/>
            <person name="Park R.F."/>
            <person name="Dodds P.N."/>
            <person name="Hirsch C.D."/>
            <person name="Kianian S.F."/>
            <person name="Figueroa M."/>
        </authorList>
    </citation>
    <scope>NUCLEOTIDE SEQUENCE [LARGE SCALE GENOMIC DNA]</scope>
    <source>
        <strain evidence="3">12SD80</strain>
    </source>
</reference>
<organism evidence="3 4">
    <name type="scientific">Puccinia coronata f. sp. avenae</name>
    <dbReference type="NCBI Taxonomy" id="200324"/>
    <lineage>
        <taxon>Eukaryota</taxon>
        <taxon>Fungi</taxon>
        <taxon>Dikarya</taxon>
        <taxon>Basidiomycota</taxon>
        <taxon>Pucciniomycotina</taxon>
        <taxon>Pucciniomycetes</taxon>
        <taxon>Pucciniales</taxon>
        <taxon>Pucciniaceae</taxon>
        <taxon>Puccinia</taxon>
    </lineage>
</organism>
<feature type="domain" description="BRCT" evidence="2">
    <location>
        <begin position="1134"/>
        <end position="1204"/>
    </location>
</feature>
<gene>
    <name evidence="3" type="ORF">PCASD_20010</name>
</gene>
<evidence type="ECO:0000256" key="1">
    <source>
        <dbReference type="SAM" id="MobiDB-lite"/>
    </source>
</evidence>
<sequence>MESNNQITPPSSTGIFNQLTVFIDPSLPTILALQLKALLTHNNAEVVSEFKPDINPIYNLEPTQNQNQNQNQSHEKTTTTSHPSQLLISNLKPRFDLTKVTHIITNSLQLPEYLALGHWDQQAGNILSFSYQPQSSNQHIQPSSSSSESELNHSSSKSSVHHRSIPLITPLWVTQSYDLNKLLPPNFYSPDPYQFFSGIVIALDSAAKLPSGDVELIQACVQAWGGQFRRGLTREVTHLICCDHQTKDYQIAIRLKLELGLKIVLPHWFHHSVLFRNIISEKPFEFPSPAILQPRSPSMSPDRQHGIDGLPGNKLPPSRSPVEQDPELESRSYKKATELAFTSQKIPTRPVSQGLSDYLKETNPDSLLLQDTQSIQHSSDLSQPLLKDSPAYREFQNKSIYLVSSLGLSLSARRTLSRRMSELGAKVYDSGDLKLSQLDQAQSDAKLLQDAIDAEQQLKDSDMVICEHRIGWEFWLAWEQGKQIGTLHWILCILNSINSPTCTIRPPTERLLDFPCPSGPINGLLQTDNRPITISNYTGAARTYLIRLIEKMNMKFSGSLVQNTSMLVAANRAGPKVAYASKNGIQIVNHHYIESCFQSWTKRSIQAHHLMFPDGVDISELVGQSTHTADGIHEWTQRSEVRHQKKRALSVLPSNLIKAVPHSGLPPLKSPKDEDPQPCASSSVLEQKESRAEISDSAASIAPPEDDNPQPSTSPVLQPIDNLLEIPEPDTSVKRVNRKPRLISNSVEVSSLAASETLKVVTDPEPREALRKASSQGSIAVMELDELDTTQNSSIHALSNAAMEVNDRDPTPQATRPFPQKRPSAVADVDPTPSKKAKKESPRIEASTKEIEADTQPARVSPPDEMGVADEEVADPQESGTVGQRESSVTSTPLQNRLKQDVKPSISTKKAASSSNAPISATRSSTRKAAQLAIKNVKSAAEDMNLHEQEKKRRRSSGGRDLGLDDGGYFGTPAVKARLRSIVRKKSSSKETEGRVAASDSDDGNNSPIAVKKRGRRSPEKVRHSTPKERKGGPEEEMQAGGLDDDEPLPSAGAIGALLQRKSVKEEDHSSSSDLESITLTSPKKPKKKMPNVKVEEPESAPKAKTKAKSTAASGSSHGRRICIAESGARIDAKISSKLKKMGAKFIEATPSPDDGCTHLLTNKIARTEKFLSCLVLGCFLVTHEWASECVKRNEFVDEQGYELEDSEGEKLHGFELRESLQIARRHKILCGFDIFLTPVVASQHSKLLKKLIVLAGGQVVSKIPKIEELQRTANEINHIHSQTSRKDANDDDEDEDLGRGNGKISVVVSCKEDIKYLKTHLFNKFPGKFLPASDDDDDDDDGSTARPASLIKIFDSNLILQGLLVQEIKFDRKFELDCAGLLS</sequence>
<feature type="compositionally biased region" description="Acidic residues" evidence="1">
    <location>
        <begin position="1035"/>
        <end position="1048"/>
    </location>
</feature>
<dbReference type="InterPro" id="IPR053036">
    <property type="entry name" value="CellCycle_DNARepair_Reg"/>
</dbReference>
<dbReference type="PROSITE" id="PS50172">
    <property type="entry name" value="BRCT"/>
    <property type="match status" value="3"/>
</dbReference>
<feature type="compositionally biased region" description="Basic residues" evidence="1">
    <location>
        <begin position="977"/>
        <end position="987"/>
    </location>
</feature>
<dbReference type="SUPFAM" id="SSF52113">
    <property type="entry name" value="BRCT domain"/>
    <property type="match status" value="3"/>
</dbReference>
<dbReference type="GO" id="GO:1990683">
    <property type="term" value="P:DNA double-strand break attachment to nuclear envelope"/>
    <property type="evidence" value="ECO:0007669"/>
    <property type="project" value="TreeGrafter"/>
</dbReference>
<proteinExistence type="predicted"/>
<dbReference type="Proteomes" id="UP000235392">
    <property type="component" value="Unassembled WGS sequence"/>
</dbReference>
<feature type="domain" description="BRCT" evidence="2">
    <location>
        <begin position="191"/>
        <end position="286"/>
    </location>
</feature>
<evidence type="ECO:0000313" key="4">
    <source>
        <dbReference type="Proteomes" id="UP000235392"/>
    </source>
</evidence>
<dbReference type="InterPro" id="IPR001357">
    <property type="entry name" value="BRCT_dom"/>
</dbReference>
<evidence type="ECO:0000259" key="2">
    <source>
        <dbReference type="PROSITE" id="PS50172"/>
    </source>
</evidence>
<feature type="region of interest" description="Disordered" evidence="1">
    <location>
        <begin position="660"/>
        <end position="717"/>
    </location>
</feature>
<dbReference type="InterPro" id="IPR036420">
    <property type="entry name" value="BRCT_dom_sf"/>
</dbReference>
<dbReference type="EMBL" id="PGCI01000947">
    <property type="protein sequence ID" value="PLW10843.1"/>
    <property type="molecule type" value="Genomic_DNA"/>
</dbReference>
<feature type="region of interest" description="Disordered" evidence="1">
    <location>
        <begin position="791"/>
        <end position="1119"/>
    </location>
</feature>
<evidence type="ECO:0000313" key="3">
    <source>
        <dbReference type="EMBL" id="PLW10843.1"/>
    </source>
</evidence>